<accession>A0A7L5ENC6</accession>
<dbReference type="Proteomes" id="UP000501982">
    <property type="component" value="Chromosome"/>
</dbReference>
<dbReference type="PANTHER" id="PTHR41244:SF1">
    <property type="entry name" value="GLYCOSYLTRANSFERASE"/>
    <property type="match status" value="1"/>
</dbReference>
<dbReference type="Pfam" id="PF14307">
    <property type="entry name" value="Glyco_tran_WbsX"/>
    <property type="match status" value="1"/>
</dbReference>
<dbReference type="InterPro" id="IPR032719">
    <property type="entry name" value="WbsX"/>
</dbReference>
<dbReference type="EMBL" id="CP051672">
    <property type="protein sequence ID" value="QJE30372.1"/>
    <property type="molecule type" value="Genomic_DNA"/>
</dbReference>
<evidence type="ECO:0000313" key="2">
    <source>
        <dbReference type="Proteomes" id="UP000501982"/>
    </source>
</evidence>
<name>A0A7L5ENC6_PARDI</name>
<gene>
    <name evidence="1" type="ORF">HHO38_19710</name>
</gene>
<dbReference type="RefSeq" id="WP_170106301.1">
    <property type="nucleotide sequence ID" value="NZ_CP051672.1"/>
</dbReference>
<dbReference type="CDD" id="cd11579">
    <property type="entry name" value="Glyco_tran_WbsX"/>
    <property type="match status" value="1"/>
</dbReference>
<dbReference type="AlphaFoldDB" id="A0A7L5ENC6"/>
<organism evidence="1 2">
    <name type="scientific">Parabacteroides distasonis</name>
    <dbReference type="NCBI Taxonomy" id="823"/>
    <lineage>
        <taxon>Bacteria</taxon>
        <taxon>Pseudomonadati</taxon>
        <taxon>Bacteroidota</taxon>
        <taxon>Bacteroidia</taxon>
        <taxon>Bacteroidales</taxon>
        <taxon>Tannerellaceae</taxon>
        <taxon>Parabacteroides</taxon>
    </lineage>
</organism>
<sequence>MDCQKRKARVIAFYLPQFHPIPENDKWWGKGFTEWTNVGKAKPLFKGHYQPRVPADLGYYDLRMSEVREAQAEMAREAGIEGFCYWHYWFGNGKQLLERPFNEVLTGGKPDFPFCLGWANHNWTNKSWEAGTKCVKESTLVEMVYNKEEYIKHFNEVLPAFKDERYIQVDGKPLFLVFRPLEIPNSRAFIDVWQELANESGLKGIYFVGITHNMHSKEQTLKNVILKNAQDNSALNYREVLDAGYDAVNSRGYNRADYYSRSLIDFLWRGMCLRTLKYTPISKCDQKKINQYMYVKEDKWDNVFPTLLPNWDRTARSGSKARIYTGSTPEVFRKQLLDVLDILSNKNSEHRIAFLMSWNEWAEGNYVEPDLKYGHGYLDVLRECLIESK</sequence>
<reference evidence="1 2" key="1">
    <citation type="submission" date="2020-04" db="EMBL/GenBank/DDBJ databases">
        <title>Complete Genomes and Methylome analysis of CBBP consortium that reverse antibiotic-induced susceptibility to vancomycin-resistant Enterococcus faecium infection.</title>
        <authorList>
            <person name="Fomenkov A."/>
            <person name="Zhang Z."/>
            <person name="Pamer E."/>
            <person name="Roberts R.J."/>
        </authorList>
    </citation>
    <scope>NUCLEOTIDE SEQUENCE [LARGE SCALE GENOMIC DNA]</scope>
    <source>
        <strain evidence="2">CBBP</strain>
    </source>
</reference>
<dbReference type="Gene3D" id="3.20.20.80">
    <property type="entry name" value="Glycosidases"/>
    <property type="match status" value="1"/>
</dbReference>
<proteinExistence type="predicted"/>
<dbReference type="PANTHER" id="PTHR41244">
    <property type="entry name" value="RHAMNAN SYNTHESIS F"/>
    <property type="match status" value="1"/>
</dbReference>
<protein>
    <submittedName>
        <fullName evidence="1">Lipopolysaccharide biosynthesis protein</fullName>
    </submittedName>
</protein>
<evidence type="ECO:0000313" key="1">
    <source>
        <dbReference type="EMBL" id="QJE30372.1"/>
    </source>
</evidence>